<dbReference type="PANTHER" id="PTHR39428:SF3">
    <property type="entry name" value="DEAZAFLAVIN-DEPENDENT NITROREDUCTASE"/>
    <property type="match status" value="1"/>
</dbReference>
<evidence type="ECO:0000313" key="3">
    <source>
        <dbReference type="EMBL" id="SDJ47527.1"/>
    </source>
</evidence>
<comment type="catalytic activity">
    <reaction evidence="2">
        <text>oxidized coenzyme F420-(gamma-L-Glu)(n) + a quinol + H(+) = reduced coenzyme F420-(gamma-L-Glu)(n) + a quinone</text>
        <dbReference type="Rhea" id="RHEA:39663"/>
        <dbReference type="Rhea" id="RHEA-COMP:12939"/>
        <dbReference type="Rhea" id="RHEA-COMP:14378"/>
        <dbReference type="ChEBI" id="CHEBI:15378"/>
        <dbReference type="ChEBI" id="CHEBI:24646"/>
        <dbReference type="ChEBI" id="CHEBI:132124"/>
        <dbReference type="ChEBI" id="CHEBI:133980"/>
        <dbReference type="ChEBI" id="CHEBI:139511"/>
    </reaction>
</comment>
<reference evidence="3 4" key="1">
    <citation type="submission" date="2016-10" db="EMBL/GenBank/DDBJ databases">
        <authorList>
            <person name="de Groot N.N."/>
        </authorList>
    </citation>
    <scope>NUCLEOTIDE SEQUENCE [LARGE SCALE GENOMIC DNA]</scope>
    <source>
        <strain evidence="3 4">CGMCC 4.5727</strain>
    </source>
</reference>
<evidence type="ECO:0000313" key="4">
    <source>
        <dbReference type="Proteomes" id="UP000199155"/>
    </source>
</evidence>
<sequence length="150" mass="16925">MVADGEDVVLSPVGWVAAQAKKYEESGGTKGTTVMGVPCLLLDYRGRRTGQWRRTVLIYGRDGEDYLLVGSDGGADRHPQWYLNLEADPDVRVRVGAERFTARAETLGAEDKERVWPGLVELFPQYAQYRRKTERDIPVVRLRRTQAADD</sequence>
<gene>
    <name evidence="3" type="ORF">SAMN05421806_101575</name>
</gene>
<dbReference type="GO" id="GO:0005886">
    <property type="term" value="C:plasma membrane"/>
    <property type="evidence" value="ECO:0007669"/>
    <property type="project" value="TreeGrafter"/>
</dbReference>
<dbReference type="RefSeq" id="WP_093607018.1">
    <property type="nucleotide sequence ID" value="NZ_FNFF01000001.1"/>
</dbReference>
<organism evidence="3 4">
    <name type="scientific">Streptomyces indicus</name>
    <dbReference type="NCBI Taxonomy" id="417292"/>
    <lineage>
        <taxon>Bacteria</taxon>
        <taxon>Bacillati</taxon>
        <taxon>Actinomycetota</taxon>
        <taxon>Actinomycetes</taxon>
        <taxon>Kitasatosporales</taxon>
        <taxon>Streptomycetaceae</taxon>
        <taxon>Streptomyces</taxon>
    </lineage>
</organism>
<dbReference type="InterPro" id="IPR004378">
    <property type="entry name" value="F420H2_quin_Rdtase"/>
</dbReference>
<protein>
    <submittedName>
        <fullName evidence="3">Deazaflavin-dependent oxidoreductase, nitroreductase family</fullName>
    </submittedName>
</protein>
<dbReference type="STRING" id="417292.SAMN05421806_101575"/>
<proteinExistence type="inferred from homology"/>
<name>A0A1G8U1B9_9ACTN</name>
<dbReference type="NCBIfam" id="TIGR00026">
    <property type="entry name" value="hi_GC_TIGR00026"/>
    <property type="match status" value="1"/>
</dbReference>
<dbReference type="Pfam" id="PF04075">
    <property type="entry name" value="F420H2_quin_red"/>
    <property type="match status" value="1"/>
</dbReference>
<dbReference type="GO" id="GO:0070967">
    <property type="term" value="F:coenzyme F420 binding"/>
    <property type="evidence" value="ECO:0007669"/>
    <property type="project" value="TreeGrafter"/>
</dbReference>
<dbReference type="InterPro" id="IPR012349">
    <property type="entry name" value="Split_barrel_FMN-bd"/>
</dbReference>
<dbReference type="PANTHER" id="PTHR39428">
    <property type="entry name" value="F420H(2)-DEPENDENT QUINONE REDUCTASE RV1261C"/>
    <property type="match status" value="1"/>
</dbReference>
<evidence type="ECO:0000256" key="1">
    <source>
        <dbReference type="ARBA" id="ARBA00008710"/>
    </source>
</evidence>
<dbReference type="Gene3D" id="2.30.110.10">
    <property type="entry name" value="Electron Transport, Fmn-binding Protein, Chain A"/>
    <property type="match status" value="1"/>
</dbReference>
<dbReference type="AlphaFoldDB" id="A0A1G8U1B9"/>
<accession>A0A1G8U1B9</accession>
<evidence type="ECO:0000256" key="2">
    <source>
        <dbReference type="ARBA" id="ARBA00049106"/>
    </source>
</evidence>
<keyword evidence="4" id="KW-1185">Reference proteome</keyword>
<dbReference type="OrthoDB" id="8225825at2"/>
<dbReference type="GO" id="GO:0016491">
    <property type="term" value="F:oxidoreductase activity"/>
    <property type="evidence" value="ECO:0007669"/>
    <property type="project" value="InterPro"/>
</dbReference>
<dbReference type="EMBL" id="FNFF01000001">
    <property type="protein sequence ID" value="SDJ47527.1"/>
    <property type="molecule type" value="Genomic_DNA"/>
</dbReference>
<dbReference type="Proteomes" id="UP000199155">
    <property type="component" value="Unassembled WGS sequence"/>
</dbReference>
<comment type="similarity">
    <text evidence="1">Belongs to the F420H(2)-dependent quinone reductase family.</text>
</comment>